<dbReference type="Proteomes" id="UP001151287">
    <property type="component" value="Unassembled WGS sequence"/>
</dbReference>
<dbReference type="SUPFAM" id="SSF56672">
    <property type="entry name" value="DNA/RNA polymerases"/>
    <property type="match status" value="1"/>
</dbReference>
<dbReference type="Pfam" id="PF13966">
    <property type="entry name" value="zf-RVT"/>
    <property type="match status" value="1"/>
</dbReference>
<dbReference type="InterPro" id="IPR026960">
    <property type="entry name" value="RVT-Znf"/>
</dbReference>
<comment type="caution">
    <text evidence="2">The sequence shown here is derived from an EMBL/GenBank/DDBJ whole genome shotgun (WGS) entry which is preliminary data.</text>
</comment>
<gene>
    <name evidence="2" type="ORF">LUZ63_014328</name>
</gene>
<dbReference type="PANTHER" id="PTHR33116">
    <property type="entry name" value="REVERSE TRANSCRIPTASE ZINC-BINDING DOMAIN-CONTAINING PROTEIN-RELATED-RELATED"/>
    <property type="match status" value="1"/>
</dbReference>
<dbReference type="InterPro" id="IPR000477">
    <property type="entry name" value="RT_dom"/>
</dbReference>
<proteinExistence type="predicted"/>
<dbReference type="AlphaFoldDB" id="A0A9Q0CAA4"/>
<organism evidence="2 3">
    <name type="scientific">Rhynchospora breviuscula</name>
    <dbReference type="NCBI Taxonomy" id="2022672"/>
    <lineage>
        <taxon>Eukaryota</taxon>
        <taxon>Viridiplantae</taxon>
        <taxon>Streptophyta</taxon>
        <taxon>Embryophyta</taxon>
        <taxon>Tracheophyta</taxon>
        <taxon>Spermatophyta</taxon>
        <taxon>Magnoliopsida</taxon>
        <taxon>Liliopsida</taxon>
        <taxon>Poales</taxon>
        <taxon>Cyperaceae</taxon>
        <taxon>Cyperoideae</taxon>
        <taxon>Rhynchosporeae</taxon>
        <taxon>Rhynchospora</taxon>
    </lineage>
</organism>
<protein>
    <recommendedName>
        <fullName evidence="1">Reverse transcriptase domain-containing protein</fullName>
    </recommendedName>
</protein>
<dbReference type="PROSITE" id="PS50878">
    <property type="entry name" value="RT_POL"/>
    <property type="match status" value="1"/>
</dbReference>
<dbReference type="InterPro" id="IPR043502">
    <property type="entry name" value="DNA/RNA_pol_sf"/>
</dbReference>
<dbReference type="Pfam" id="PF00078">
    <property type="entry name" value="RVT_1"/>
    <property type="match status" value="1"/>
</dbReference>
<evidence type="ECO:0000313" key="3">
    <source>
        <dbReference type="Proteomes" id="UP001151287"/>
    </source>
</evidence>
<feature type="domain" description="Reverse transcriptase" evidence="1">
    <location>
        <begin position="1"/>
        <end position="168"/>
    </location>
</feature>
<evidence type="ECO:0000313" key="2">
    <source>
        <dbReference type="EMBL" id="KAJ1690173.1"/>
    </source>
</evidence>
<sequence>MLNWNFLQKVLLAVGFPEQWVGWILNCVLQGTSRVIVNGIAGRTIKLRRGVRQGDPISPYLFILAFDFLARWLKSLVRSGALLLPFANIQPALFYADDSIIFFKPCTQQVHFLKMVLLVFQSISGLALNRTKSDLMITYANDTLVAEMAIAMGCRPATFPIKYLGLSLSDKRLRKSDYFPLIDRIRTKLASWSAGLLSYAGRLVLVNACLTAMPLFFMSAFLVPKWVTKEIDKLRMRFFWHGTSDARKLVMVSWEKICTPKKQGGLGVLSFTEMNKALLARWLWCWISNKDNMWPTLAATLQNNQISMVPEFSPLRGAFLEILPILNIAVIVNPGDGSSILFWHHNWGNGVLKYALADLYSFAIEGNITLLEFRNKLLTNEQVFLEALSTSNSAMQQWYSLQHLLSLQTLSATRTKDNFRFSMNTDGAFSVKTVYKLQKTFPKTDSLLYSVWRLKIPPRMKIFIWQMAQNKIATIDNLKKRGWSLANRCILCAQQEESVKHMFNVCPFFQLTVRKATQHSSLFSSLSFSTNAEFLLDGTGVNVHRELMAILCFIIWRERCSRIFREIQQPINLLVDQIFLEWHSLQGHPISGISFV</sequence>
<accession>A0A9Q0CAA4</accession>
<dbReference type="EMBL" id="JAMQYH010000004">
    <property type="protein sequence ID" value="KAJ1690173.1"/>
    <property type="molecule type" value="Genomic_DNA"/>
</dbReference>
<evidence type="ECO:0000259" key="1">
    <source>
        <dbReference type="PROSITE" id="PS50878"/>
    </source>
</evidence>
<dbReference type="OrthoDB" id="695518at2759"/>
<reference evidence="2" key="1">
    <citation type="journal article" date="2022" name="Cell">
        <title>Repeat-based holocentromeres influence genome architecture and karyotype evolution.</title>
        <authorList>
            <person name="Hofstatter P.G."/>
            <person name="Thangavel G."/>
            <person name="Lux T."/>
            <person name="Neumann P."/>
            <person name="Vondrak T."/>
            <person name="Novak P."/>
            <person name="Zhang M."/>
            <person name="Costa L."/>
            <person name="Castellani M."/>
            <person name="Scott A."/>
            <person name="Toegelov H."/>
            <person name="Fuchs J."/>
            <person name="Mata-Sucre Y."/>
            <person name="Dias Y."/>
            <person name="Vanzela A.L.L."/>
            <person name="Huettel B."/>
            <person name="Almeida C.C.S."/>
            <person name="Simkova H."/>
            <person name="Souza G."/>
            <person name="Pedrosa-Harand A."/>
            <person name="Macas J."/>
            <person name="Mayer K.F.X."/>
            <person name="Houben A."/>
            <person name="Marques A."/>
        </authorList>
    </citation>
    <scope>NUCLEOTIDE SEQUENCE</scope>
    <source>
        <strain evidence="2">RhyBre1mFocal</strain>
    </source>
</reference>
<name>A0A9Q0CAA4_9POAL</name>
<keyword evidence="3" id="KW-1185">Reference proteome</keyword>
<dbReference type="PANTHER" id="PTHR33116:SF78">
    <property type="entry name" value="OS12G0587133 PROTEIN"/>
    <property type="match status" value="1"/>
</dbReference>